<dbReference type="EMBL" id="LCUC01000820">
    <property type="protein sequence ID" value="KKY29389.1"/>
    <property type="molecule type" value="Genomic_DNA"/>
</dbReference>
<comment type="similarity">
    <text evidence="4">Belongs to the WD repeat PROPPIN family.</text>
</comment>
<organism evidence="5 6">
    <name type="scientific">Diaporthe ampelina</name>
    <dbReference type="NCBI Taxonomy" id="1214573"/>
    <lineage>
        <taxon>Eukaryota</taxon>
        <taxon>Fungi</taxon>
        <taxon>Dikarya</taxon>
        <taxon>Ascomycota</taxon>
        <taxon>Pezizomycotina</taxon>
        <taxon>Sordariomycetes</taxon>
        <taxon>Sordariomycetidae</taxon>
        <taxon>Diaporthales</taxon>
        <taxon>Diaporthaceae</taxon>
        <taxon>Diaporthe</taxon>
    </lineage>
</organism>
<dbReference type="InterPro" id="IPR048720">
    <property type="entry name" value="PROPPIN"/>
</dbReference>
<evidence type="ECO:0000256" key="1">
    <source>
        <dbReference type="ARBA" id="ARBA00004148"/>
    </source>
</evidence>
<evidence type="ECO:0000256" key="2">
    <source>
        <dbReference type="ARBA" id="ARBA00022574"/>
    </source>
</evidence>
<protein>
    <submittedName>
        <fullName evidence="5">Putative wd repeat domain-containing phosphoinositide-interacting protein 4</fullName>
    </submittedName>
</protein>
<dbReference type="STRING" id="1214573.A0A0G2F599"/>
<name>A0A0G2F599_9PEZI</name>
<dbReference type="Proteomes" id="UP000034680">
    <property type="component" value="Unassembled WGS sequence"/>
</dbReference>
<dbReference type="Pfam" id="PF21032">
    <property type="entry name" value="PROPPIN"/>
    <property type="match status" value="1"/>
</dbReference>
<proteinExistence type="inferred from homology"/>
<comment type="caution">
    <text evidence="5">The sequence shown here is derived from an EMBL/GenBank/DDBJ whole genome shotgun (WGS) entry which is preliminary data.</text>
</comment>
<dbReference type="InterPro" id="IPR001680">
    <property type="entry name" value="WD40_rpt"/>
</dbReference>
<evidence type="ECO:0000313" key="6">
    <source>
        <dbReference type="Proteomes" id="UP000034680"/>
    </source>
</evidence>
<reference evidence="5 6" key="2">
    <citation type="submission" date="2015-05" db="EMBL/GenBank/DDBJ databases">
        <authorList>
            <person name="Morales-Cruz A."/>
            <person name="Amrine K.C."/>
            <person name="Cantu D."/>
        </authorList>
    </citation>
    <scope>NUCLEOTIDE SEQUENCE [LARGE SCALE GENOMIC DNA]</scope>
    <source>
        <strain evidence="5">DA912</strain>
    </source>
</reference>
<dbReference type="SUPFAM" id="SSF50978">
    <property type="entry name" value="WD40 repeat-like"/>
    <property type="match status" value="1"/>
</dbReference>
<comment type="subcellular location">
    <subcellularLocation>
        <location evidence="1">Vacuole membrane</location>
        <topology evidence="1">Peripheral membrane protein</topology>
    </subcellularLocation>
</comment>
<reference evidence="5 6" key="1">
    <citation type="submission" date="2015-05" db="EMBL/GenBank/DDBJ databases">
        <title>Distinctive expansion of gene families associated with plant cell wall degradation and secondary metabolism in the genomes of grapevine trunk pathogens.</title>
        <authorList>
            <person name="Lawrence D.P."/>
            <person name="Travadon R."/>
            <person name="Rolshausen P.E."/>
            <person name="Baumgartner K."/>
        </authorList>
    </citation>
    <scope>NUCLEOTIDE SEQUENCE [LARGE SCALE GENOMIC DNA]</scope>
    <source>
        <strain evidence="5">DA912</strain>
    </source>
</reference>
<keyword evidence="2" id="KW-0853">WD repeat</keyword>
<dbReference type="AlphaFoldDB" id="A0A0G2F599"/>
<sequence>MDTRPKIEPDRPTRVLSANFSDSGLHFAVGLEDGFRVVHADSGQLSLTQDLAGGIGLAQMLGQTNIIALVGGGRMPKFAANKVFLWEVIKKKPVSSISVKTPVRAVRINREKVIVVLQNSVEFHAPWNKPKDMQKVAVYETADNLHGLICMSAKHIAFPGPTAGHVRLVELATDNVSIIPAHSTALRAMAFSEKGDMLATASDKGTLIRIWNTRNCARICELRRGMDSAIVFSLGFSRLGNILACTSDKGTLHVFDIPYQENLKDLQSPSSPISLTFPASRPSATAAAVEEGRGKWGLLGKIPFMPRAFSDQYSFASAPFEIGDEPTSGIPALSDVASLGTTRPPKGVLAWTDEDTIIVVGAGIDARWEKFKVELDDDGRRRVRREGWKRYYRDM</sequence>
<dbReference type="InterPro" id="IPR015943">
    <property type="entry name" value="WD40/YVTN_repeat-like_dom_sf"/>
</dbReference>
<evidence type="ECO:0000313" key="5">
    <source>
        <dbReference type="EMBL" id="KKY29389.1"/>
    </source>
</evidence>
<dbReference type="InterPro" id="IPR036322">
    <property type="entry name" value="WD40_repeat_dom_sf"/>
</dbReference>
<keyword evidence="6" id="KW-1185">Reference proteome</keyword>
<accession>A0A0G2F599</accession>
<evidence type="ECO:0000256" key="3">
    <source>
        <dbReference type="ARBA" id="ARBA00022737"/>
    </source>
</evidence>
<dbReference type="GO" id="GO:0005774">
    <property type="term" value="C:vacuolar membrane"/>
    <property type="evidence" value="ECO:0007669"/>
    <property type="project" value="UniProtKB-SubCell"/>
</dbReference>
<dbReference type="OrthoDB" id="1667587at2759"/>
<dbReference type="Gene3D" id="2.130.10.10">
    <property type="entry name" value="YVTN repeat-like/Quinoprotein amine dehydrogenase"/>
    <property type="match status" value="1"/>
</dbReference>
<keyword evidence="3" id="KW-0677">Repeat</keyword>
<evidence type="ECO:0000256" key="4">
    <source>
        <dbReference type="ARBA" id="ARBA00025740"/>
    </source>
</evidence>
<dbReference type="PANTHER" id="PTHR11227">
    <property type="entry name" value="WD-REPEAT PROTEIN INTERACTING WITH PHOSPHOINOSIDES WIPI -RELATED"/>
    <property type="match status" value="1"/>
</dbReference>
<gene>
    <name evidence="5" type="ORF">UCDDA912_g10684</name>
</gene>
<dbReference type="SMART" id="SM00320">
    <property type="entry name" value="WD40"/>
    <property type="match status" value="2"/>
</dbReference>